<keyword evidence="1" id="KW-0614">Plasmid</keyword>
<reference evidence="1 2" key="1">
    <citation type="submission" date="2017-05" db="EMBL/GenBank/DDBJ databases">
        <title>The complete genome sequence of Deinococcus ficus isolated from the rhizosphere of the Ficus religiosa L. in Taiwan.</title>
        <authorList>
            <person name="Wu K.-M."/>
            <person name="Liao T.-L."/>
            <person name="Liu Y.-M."/>
            <person name="Young C.-C."/>
            <person name="Tsai S.-F."/>
        </authorList>
    </citation>
    <scope>NUCLEOTIDE SEQUENCE [LARGE SCALE GENOMIC DNA]</scope>
    <source>
        <strain evidence="1 2">CC-FR2-10</strain>
        <plasmid evidence="2">pdfi2</plasmid>
    </source>
</reference>
<gene>
    <name evidence="1" type="ORF">DFI_16665</name>
</gene>
<dbReference type="RefSeq" id="WP_022802877.1">
    <property type="nucleotide sequence ID" value="NZ_ATTJ01000003.1"/>
</dbReference>
<dbReference type="Proteomes" id="UP000259030">
    <property type="component" value="Plasmid pDFI2"/>
</dbReference>
<dbReference type="InterPro" id="IPR036249">
    <property type="entry name" value="Thioredoxin-like_sf"/>
</dbReference>
<dbReference type="OrthoDB" id="71793at2"/>
<geneLocation type="plasmid" evidence="2">
    <name>pdfi2</name>
</geneLocation>
<dbReference type="SUPFAM" id="SSF52833">
    <property type="entry name" value="Thioredoxin-like"/>
    <property type="match status" value="1"/>
</dbReference>
<organism evidence="1 2">
    <name type="scientific">Deinococcus ficus</name>
    <dbReference type="NCBI Taxonomy" id="317577"/>
    <lineage>
        <taxon>Bacteria</taxon>
        <taxon>Thermotogati</taxon>
        <taxon>Deinococcota</taxon>
        <taxon>Deinococci</taxon>
        <taxon>Deinococcales</taxon>
        <taxon>Deinococcaceae</taxon>
        <taxon>Deinococcus</taxon>
    </lineage>
</organism>
<dbReference type="KEGG" id="dfc:DFI_16665"/>
<sequence>MTERPFALLTQDDCPNCERLKRMLAGPLRGAFTDRIEVIHRQSAPDPFAQLVQAHGVQSVPALIHRPSGAVLRRTDGLGEVRQFLGQPGP</sequence>
<name>A0A221T1T2_9DEIO</name>
<keyword evidence="2" id="KW-1185">Reference proteome</keyword>
<evidence type="ECO:0000313" key="2">
    <source>
        <dbReference type="Proteomes" id="UP000259030"/>
    </source>
</evidence>
<proteinExistence type="predicted"/>
<protein>
    <submittedName>
        <fullName evidence="1">Thioredoxin</fullName>
    </submittedName>
</protein>
<dbReference type="AlphaFoldDB" id="A0A221T1T2"/>
<dbReference type="EMBL" id="CP021083">
    <property type="protein sequence ID" value="ASN82826.1"/>
    <property type="molecule type" value="Genomic_DNA"/>
</dbReference>
<dbReference type="STRING" id="317577.GCA_000419625_03396"/>
<accession>A0A221T1T2</accession>
<evidence type="ECO:0000313" key="1">
    <source>
        <dbReference type="EMBL" id="ASN82826.1"/>
    </source>
</evidence>